<keyword evidence="3 8" id="KW-0245">EGF-like domain</keyword>
<gene>
    <name evidence="12" type="ORF">PEVE_00030760</name>
</gene>
<dbReference type="InterPro" id="IPR000421">
    <property type="entry name" value="FA58C"/>
</dbReference>
<dbReference type="PANTHER" id="PTHR47333:SF4">
    <property type="entry name" value="EGF-LIKE DOMAIN-CONTAINING PROTEIN"/>
    <property type="match status" value="1"/>
</dbReference>
<keyword evidence="13" id="KW-1185">Reference proteome</keyword>
<evidence type="ECO:0000259" key="10">
    <source>
        <dbReference type="PROSITE" id="PS50022"/>
    </source>
</evidence>
<evidence type="ECO:0000256" key="6">
    <source>
        <dbReference type="ARBA" id="ARBA00023157"/>
    </source>
</evidence>
<keyword evidence="4" id="KW-0732">Signal</keyword>
<evidence type="ECO:0000313" key="13">
    <source>
        <dbReference type="Proteomes" id="UP001159427"/>
    </source>
</evidence>
<dbReference type="Gene3D" id="2.10.25.10">
    <property type="entry name" value="Laminin"/>
    <property type="match status" value="2"/>
</dbReference>
<dbReference type="PROSITE" id="PS50022">
    <property type="entry name" value="FA58C_3"/>
    <property type="match status" value="1"/>
</dbReference>
<feature type="non-terminal residue" evidence="12">
    <location>
        <position position="1"/>
    </location>
</feature>
<evidence type="ECO:0000256" key="4">
    <source>
        <dbReference type="ARBA" id="ARBA00022729"/>
    </source>
</evidence>
<dbReference type="InterPro" id="IPR018097">
    <property type="entry name" value="EGF_Ca-bd_CS"/>
</dbReference>
<dbReference type="EMBL" id="CALNXI010004372">
    <property type="protein sequence ID" value="CAH3195674.1"/>
    <property type="molecule type" value="Genomic_DNA"/>
</dbReference>
<comment type="caution">
    <text evidence="12">The sequence shown here is derived from an EMBL/GenBank/DDBJ whole genome shotgun (WGS) entry which is preliminary data.</text>
</comment>
<dbReference type="PROSITE" id="PS01286">
    <property type="entry name" value="FA58C_2"/>
    <property type="match status" value="1"/>
</dbReference>
<dbReference type="SMART" id="SM00179">
    <property type="entry name" value="EGF_CA"/>
    <property type="match status" value="2"/>
</dbReference>
<reference evidence="12 13" key="1">
    <citation type="submission" date="2022-05" db="EMBL/GenBank/DDBJ databases">
        <authorList>
            <consortium name="Genoscope - CEA"/>
            <person name="William W."/>
        </authorList>
    </citation>
    <scope>NUCLEOTIDE SEQUENCE [LARGE SCALE GENOMIC DNA]</scope>
</reference>
<evidence type="ECO:0000256" key="5">
    <source>
        <dbReference type="ARBA" id="ARBA00022737"/>
    </source>
</evidence>
<dbReference type="PROSITE" id="PS50026">
    <property type="entry name" value="EGF_3"/>
    <property type="match status" value="1"/>
</dbReference>
<sequence length="401" mass="43089">KIINGNEDANSVVKYHFKEPFVTKALQILPDVDTSQEVYLRTEIYGCLPTPDCILVGSMFWGLWSQRDHSNNYYKAFILGTNYTHIEFILEYNNGFNKVYKRTDQVLIIDKVPERNEVSVKTSVIAVHKPAKPEWYRTGIVMSTFASMVSVRFDDGHFGRVSLQELRLVKRPRLCQAKHLIQDIDECRQKFKGNCSHMCVNSPGSYYCKCPNGFQMSQDNKTCKCPEGFQESPNRTMCLGNGSGEGIVNGDGSGSVSGFCDSGGRCGSDSDSGGGGVSGGFCVSGGVCGNGGVGSVIGSYLQDTGIVSGDGSVSGGGGGSGISRAISNSSDGGGGSGSGRRNDVNECHTDVKGNCSHLCVNSQGSYYCKCPNGFQMSDDNKTCKCPKGFQESNNRSICLGK</sequence>
<evidence type="ECO:0000256" key="7">
    <source>
        <dbReference type="ARBA" id="ARBA00023180"/>
    </source>
</evidence>
<dbReference type="InterPro" id="IPR009030">
    <property type="entry name" value="Growth_fac_rcpt_cys_sf"/>
</dbReference>
<name>A0ABN8SZV1_9CNID</name>
<evidence type="ECO:0000313" key="12">
    <source>
        <dbReference type="EMBL" id="CAH3195674.1"/>
    </source>
</evidence>
<dbReference type="PROSITE" id="PS00010">
    <property type="entry name" value="ASX_HYDROXYL"/>
    <property type="match status" value="2"/>
</dbReference>
<dbReference type="InterPro" id="IPR001881">
    <property type="entry name" value="EGF-like_Ca-bd_dom"/>
</dbReference>
<evidence type="ECO:0000256" key="2">
    <source>
        <dbReference type="ARBA" id="ARBA00022525"/>
    </source>
</evidence>
<comment type="subcellular location">
    <subcellularLocation>
        <location evidence="1">Secreted</location>
    </subcellularLocation>
</comment>
<evidence type="ECO:0000256" key="1">
    <source>
        <dbReference type="ARBA" id="ARBA00004613"/>
    </source>
</evidence>
<feature type="domain" description="EGF-like" evidence="11">
    <location>
        <begin position="183"/>
        <end position="224"/>
    </location>
</feature>
<feature type="region of interest" description="Disordered" evidence="9">
    <location>
        <begin position="311"/>
        <end position="341"/>
    </location>
</feature>
<protein>
    <submittedName>
        <fullName evidence="12">Uncharacterized protein</fullName>
    </submittedName>
</protein>
<keyword evidence="2" id="KW-0964">Secreted</keyword>
<organism evidence="12 13">
    <name type="scientific">Porites evermanni</name>
    <dbReference type="NCBI Taxonomy" id="104178"/>
    <lineage>
        <taxon>Eukaryota</taxon>
        <taxon>Metazoa</taxon>
        <taxon>Cnidaria</taxon>
        <taxon>Anthozoa</taxon>
        <taxon>Hexacorallia</taxon>
        <taxon>Scleractinia</taxon>
        <taxon>Fungiina</taxon>
        <taxon>Poritidae</taxon>
        <taxon>Porites</taxon>
    </lineage>
</organism>
<keyword evidence="5" id="KW-0677">Repeat</keyword>
<dbReference type="SMART" id="SM00181">
    <property type="entry name" value="EGF"/>
    <property type="match status" value="2"/>
</dbReference>
<proteinExistence type="predicted"/>
<evidence type="ECO:0000256" key="8">
    <source>
        <dbReference type="PROSITE-ProRule" id="PRU00076"/>
    </source>
</evidence>
<accession>A0ABN8SZV1</accession>
<comment type="caution">
    <text evidence="8">Lacks conserved residue(s) required for the propagation of feature annotation.</text>
</comment>
<feature type="domain" description="F5/8 type C" evidence="10">
    <location>
        <begin position="1"/>
        <end position="47"/>
    </location>
</feature>
<evidence type="ECO:0000259" key="11">
    <source>
        <dbReference type="PROSITE" id="PS50026"/>
    </source>
</evidence>
<dbReference type="Pfam" id="PF14670">
    <property type="entry name" value="FXa_inhibition"/>
    <property type="match status" value="2"/>
</dbReference>
<dbReference type="Proteomes" id="UP001159427">
    <property type="component" value="Unassembled WGS sequence"/>
</dbReference>
<dbReference type="Gene3D" id="2.60.120.260">
    <property type="entry name" value="Galactose-binding domain-like"/>
    <property type="match status" value="1"/>
</dbReference>
<keyword evidence="7" id="KW-0325">Glycoprotein</keyword>
<dbReference type="PROSITE" id="PS01186">
    <property type="entry name" value="EGF_2"/>
    <property type="match status" value="2"/>
</dbReference>
<keyword evidence="6" id="KW-1015">Disulfide bond</keyword>
<dbReference type="SUPFAM" id="SSF57184">
    <property type="entry name" value="Growth factor receptor domain"/>
    <property type="match status" value="1"/>
</dbReference>
<dbReference type="InterPro" id="IPR052080">
    <property type="entry name" value="vWF_C/EGF_Fibrillin"/>
</dbReference>
<dbReference type="InterPro" id="IPR000152">
    <property type="entry name" value="EGF-type_Asp/Asn_hydroxyl_site"/>
</dbReference>
<evidence type="ECO:0000256" key="9">
    <source>
        <dbReference type="SAM" id="MobiDB-lite"/>
    </source>
</evidence>
<evidence type="ECO:0000256" key="3">
    <source>
        <dbReference type="ARBA" id="ARBA00022536"/>
    </source>
</evidence>
<dbReference type="PROSITE" id="PS01187">
    <property type="entry name" value="EGF_CA"/>
    <property type="match status" value="2"/>
</dbReference>
<feature type="compositionally biased region" description="Gly residues" evidence="9">
    <location>
        <begin position="312"/>
        <end position="321"/>
    </location>
</feature>
<dbReference type="PANTHER" id="PTHR47333">
    <property type="entry name" value="VON WILLEBRAND FACTOR C AND EGF DOMAIN-CONTAINING PROTEIN"/>
    <property type="match status" value="1"/>
</dbReference>
<dbReference type="InterPro" id="IPR000742">
    <property type="entry name" value="EGF"/>
</dbReference>